<accession>A0A0R1E355</accession>
<dbReference type="AlphaFoldDB" id="A0A0R1E355"/>
<organism evidence="2 3">
    <name type="scientific">Drosophila yakuba</name>
    <name type="common">Fruit fly</name>
    <dbReference type="NCBI Taxonomy" id="7245"/>
    <lineage>
        <taxon>Eukaryota</taxon>
        <taxon>Metazoa</taxon>
        <taxon>Ecdysozoa</taxon>
        <taxon>Arthropoda</taxon>
        <taxon>Hexapoda</taxon>
        <taxon>Insecta</taxon>
        <taxon>Pterygota</taxon>
        <taxon>Neoptera</taxon>
        <taxon>Endopterygota</taxon>
        <taxon>Diptera</taxon>
        <taxon>Brachycera</taxon>
        <taxon>Muscomorpha</taxon>
        <taxon>Ephydroidea</taxon>
        <taxon>Drosophilidae</taxon>
        <taxon>Drosophila</taxon>
        <taxon>Sophophora</taxon>
    </lineage>
</organism>
<evidence type="ECO:0000313" key="3">
    <source>
        <dbReference type="Proteomes" id="UP000002282"/>
    </source>
</evidence>
<dbReference type="Proteomes" id="UP000002282">
    <property type="component" value="Chromosome 3L"/>
</dbReference>
<dbReference type="KEGG" id="dya:Dyak_GE27726"/>
<reference evidence="2 3" key="2">
    <citation type="journal article" date="2007" name="PLoS Biol.">
        <title>Principles of genome evolution in the Drosophila melanogaster species group.</title>
        <authorList>
            <person name="Ranz J.M."/>
            <person name="Maurin D."/>
            <person name="Chan Y.S."/>
            <person name="von Grotthuss M."/>
            <person name="Hillier L.W."/>
            <person name="Roote J."/>
            <person name="Ashburner M."/>
            <person name="Bergman C.M."/>
        </authorList>
    </citation>
    <scope>NUCLEOTIDE SEQUENCE [LARGE SCALE GENOMIC DNA]</scope>
    <source>
        <strain evidence="3">Tai18E2 / Tucson 14021-0261.01</strain>
    </source>
</reference>
<gene>
    <name evidence="2" type="primary">Dyak\GE27726</name>
    <name evidence="2" type="synonym">GE27726</name>
    <name evidence="2" type="ORF">Dyak_GE27726</name>
</gene>
<sequence>MEPFSNFVIIFLAAFINVAYGMHNPMMRDNCDLGEHLTCKYRLVHCWMYECVCLPDHAYLGLGNGCLHLTYA</sequence>
<evidence type="ECO:0000256" key="1">
    <source>
        <dbReference type="SAM" id="SignalP"/>
    </source>
</evidence>
<dbReference type="OrthoDB" id="7801908at2759"/>
<reference evidence="2 3" key="1">
    <citation type="journal article" date="2007" name="Nature">
        <title>Evolution of genes and genomes on the Drosophila phylogeny.</title>
        <authorList>
            <consortium name="Drosophila 12 Genomes Consortium"/>
            <person name="Clark A.G."/>
            <person name="Eisen M.B."/>
            <person name="Smith D.R."/>
            <person name="Bergman C.M."/>
            <person name="Oliver B."/>
            <person name="Markow T.A."/>
            <person name="Kaufman T.C."/>
            <person name="Kellis M."/>
            <person name="Gelbart W."/>
            <person name="Iyer V.N."/>
            <person name="Pollard D.A."/>
            <person name="Sackton T.B."/>
            <person name="Larracuente A.M."/>
            <person name="Singh N.D."/>
            <person name="Abad J.P."/>
            <person name="Abt D.N."/>
            <person name="Adryan B."/>
            <person name="Aguade M."/>
            <person name="Akashi H."/>
            <person name="Anderson W.W."/>
            <person name="Aquadro C.F."/>
            <person name="Ardell D.H."/>
            <person name="Arguello R."/>
            <person name="Artieri C.G."/>
            <person name="Barbash D.A."/>
            <person name="Barker D."/>
            <person name="Barsanti P."/>
            <person name="Batterham P."/>
            <person name="Batzoglou S."/>
            <person name="Begun D."/>
            <person name="Bhutkar A."/>
            <person name="Blanco E."/>
            <person name="Bosak S.A."/>
            <person name="Bradley R.K."/>
            <person name="Brand A.D."/>
            <person name="Brent M.R."/>
            <person name="Brooks A.N."/>
            <person name="Brown R.H."/>
            <person name="Butlin R.K."/>
            <person name="Caggese C."/>
            <person name="Calvi B.R."/>
            <person name="Bernardo de Carvalho A."/>
            <person name="Caspi A."/>
            <person name="Castrezana S."/>
            <person name="Celniker S.E."/>
            <person name="Chang J.L."/>
            <person name="Chapple C."/>
            <person name="Chatterji S."/>
            <person name="Chinwalla A."/>
            <person name="Civetta A."/>
            <person name="Clifton S.W."/>
            <person name="Comeron J.M."/>
            <person name="Costello J.C."/>
            <person name="Coyne J.A."/>
            <person name="Daub J."/>
            <person name="David R.G."/>
            <person name="Delcher A.L."/>
            <person name="Delehaunty K."/>
            <person name="Do C.B."/>
            <person name="Ebling H."/>
            <person name="Edwards K."/>
            <person name="Eickbush T."/>
            <person name="Evans J.D."/>
            <person name="Filipski A."/>
            <person name="Findeiss S."/>
            <person name="Freyhult E."/>
            <person name="Fulton L."/>
            <person name="Fulton R."/>
            <person name="Garcia A.C."/>
            <person name="Gardiner A."/>
            <person name="Garfield D.A."/>
            <person name="Garvin B.E."/>
            <person name="Gibson G."/>
            <person name="Gilbert D."/>
            <person name="Gnerre S."/>
            <person name="Godfrey J."/>
            <person name="Good R."/>
            <person name="Gotea V."/>
            <person name="Gravely B."/>
            <person name="Greenberg A.J."/>
            <person name="Griffiths-Jones S."/>
            <person name="Gross S."/>
            <person name="Guigo R."/>
            <person name="Gustafson E.A."/>
            <person name="Haerty W."/>
            <person name="Hahn M.W."/>
            <person name="Halligan D.L."/>
            <person name="Halpern A.L."/>
            <person name="Halter G.M."/>
            <person name="Han M.V."/>
            <person name="Heger A."/>
            <person name="Hillier L."/>
            <person name="Hinrichs A.S."/>
            <person name="Holmes I."/>
            <person name="Hoskins R.A."/>
            <person name="Hubisz M.J."/>
            <person name="Hultmark D."/>
            <person name="Huntley M.A."/>
            <person name="Jaffe D.B."/>
            <person name="Jagadeeshan S."/>
            <person name="Jeck W.R."/>
            <person name="Johnson J."/>
            <person name="Jones C.D."/>
            <person name="Jordan W.C."/>
            <person name="Karpen G.H."/>
            <person name="Kataoka E."/>
            <person name="Keightley P.D."/>
            <person name="Kheradpour P."/>
            <person name="Kirkness E.F."/>
            <person name="Koerich L.B."/>
            <person name="Kristiansen K."/>
            <person name="Kudrna D."/>
            <person name="Kulathinal R.J."/>
            <person name="Kumar S."/>
            <person name="Kwok R."/>
            <person name="Lander E."/>
            <person name="Langley C.H."/>
            <person name="Lapoint R."/>
            <person name="Lazzaro B.P."/>
            <person name="Lee S.J."/>
            <person name="Levesque L."/>
            <person name="Li R."/>
            <person name="Lin C.F."/>
            <person name="Lin M.F."/>
            <person name="Lindblad-Toh K."/>
            <person name="Llopart A."/>
            <person name="Long M."/>
            <person name="Low L."/>
            <person name="Lozovsky E."/>
            <person name="Lu J."/>
            <person name="Luo M."/>
            <person name="Machado C.A."/>
            <person name="Makalowski W."/>
            <person name="Marzo M."/>
            <person name="Matsuda M."/>
            <person name="Matzkin L."/>
            <person name="McAllister B."/>
            <person name="McBride C.S."/>
            <person name="McKernan B."/>
            <person name="McKernan K."/>
            <person name="Mendez-Lago M."/>
            <person name="Minx P."/>
            <person name="Mollenhauer M.U."/>
            <person name="Montooth K."/>
            <person name="Mount S.M."/>
            <person name="Mu X."/>
            <person name="Myers E."/>
            <person name="Negre B."/>
            <person name="Newfeld S."/>
            <person name="Nielsen R."/>
            <person name="Noor M.A."/>
            <person name="O'Grady P."/>
            <person name="Pachter L."/>
            <person name="Papaceit M."/>
            <person name="Parisi M.J."/>
            <person name="Parisi M."/>
            <person name="Parts L."/>
            <person name="Pedersen J.S."/>
            <person name="Pesole G."/>
            <person name="Phillippy A.M."/>
            <person name="Ponting C.P."/>
            <person name="Pop M."/>
            <person name="Porcelli D."/>
            <person name="Powell J.R."/>
            <person name="Prohaska S."/>
            <person name="Pruitt K."/>
            <person name="Puig M."/>
            <person name="Quesneville H."/>
            <person name="Ram K.R."/>
            <person name="Rand D."/>
            <person name="Rasmussen M.D."/>
            <person name="Reed L.K."/>
            <person name="Reenan R."/>
            <person name="Reily A."/>
            <person name="Remington K.A."/>
            <person name="Rieger T.T."/>
            <person name="Ritchie M.G."/>
            <person name="Robin C."/>
            <person name="Rogers Y.H."/>
            <person name="Rohde C."/>
            <person name="Rozas J."/>
            <person name="Rubenfield M.J."/>
            <person name="Ruiz A."/>
            <person name="Russo S."/>
            <person name="Salzberg S.L."/>
            <person name="Sanchez-Gracia A."/>
            <person name="Saranga D.J."/>
            <person name="Sato H."/>
            <person name="Schaeffer S.W."/>
            <person name="Schatz M.C."/>
            <person name="Schlenke T."/>
            <person name="Schwartz R."/>
            <person name="Segarra C."/>
            <person name="Singh R.S."/>
            <person name="Sirot L."/>
            <person name="Sirota M."/>
            <person name="Sisneros N.B."/>
            <person name="Smith C.D."/>
            <person name="Smith T.F."/>
            <person name="Spieth J."/>
            <person name="Stage D.E."/>
            <person name="Stark A."/>
            <person name="Stephan W."/>
            <person name="Strausberg R.L."/>
            <person name="Strempel S."/>
            <person name="Sturgill D."/>
            <person name="Sutton G."/>
            <person name="Sutton G.G."/>
            <person name="Tao W."/>
            <person name="Teichmann S."/>
            <person name="Tobari Y.N."/>
            <person name="Tomimura Y."/>
            <person name="Tsolas J.M."/>
            <person name="Valente V.L."/>
            <person name="Venter E."/>
            <person name="Venter J.C."/>
            <person name="Vicario S."/>
            <person name="Vieira F.G."/>
            <person name="Vilella A.J."/>
            <person name="Villasante A."/>
            <person name="Walenz B."/>
            <person name="Wang J."/>
            <person name="Wasserman M."/>
            <person name="Watts T."/>
            <person name="Wilson D."/>
            <person name="Wilson R.K."/>
            <person name="Wing R.A."/>
            <person name="Wolfner M.F."/>
            <person name="Wong A."/>
            <person name="Wong G.K."/>
            <person name="Wu C.I."/>
            <person name="Wu G."/>
            <person name="Yamamoto D."/>
            <person name="Yang H.P."/>
            <person name="Yang S.P."/>
            <person name="Yorke J.A."/>
            <person name="Yoshida K."/>
            <person name="Zdobnov E."/>
            <person name="Zhang P."/>
            <person name="Zhang Y."/>
            <person name="Zimin A.V."/>
            <person name="Baldwin J."/>
            <person name="Abdouelleil A."/>
            <person name="Abdulkadir J."/>
            <person name="Abebe A."/>
            <person name="Abera B."/>
            <person name="Abreu J."/>
            <person name="Acer S.C."/>
            <person name="Aftuck L."/>
            <person name="Alexander A."/>
            <person name="An P."/>
            <person name="Anderson E."/>
            <person name="Anderson S."/>
            <person name="Arachi H."/>
            <person name="Azer M."/>
            <person name="Bachantsang P."/>
            <person name="Barry A."/>
            <person name="Bayul T."/>
            <person name="Berlin A."/>
            <person name="Bessette D."/>
            <person name="Bloom T."/>
            <person name="Blye J."/>
            <person name="Boguslavskiy L."/>
            <person name="Bonnet C."/>
            <person name="Boukhgalter B."/>
            <person name="Bourzgui I."/>
            <person name="Brown A."/>
            <person name="Cahill P."/>
            <person name="Channer S."/>
            <person name="Cheshatsang Y."/>
            <person name="Chuda L."/>
            <person name="Citroen M."/>
            <person name="Collymore A."/>
            <person name="Cooke P."/>
            <person name="Costello M."/>
            <person name="D'Aco K."/>
            <person name="Daza R."/>
            <person name="De Haan G."/>
            <person name="DeGray S."/>
            <person name="DeMaso C."/>
            <person name="Dhargay N."/>
            <person name="Dooley K."/>
            <person name="Dooley E."/>
            <person name="Doricent M."/>
            <person name="Dorje P."/>
            <person name="Dorjee K."/>
            <person name="Dupes A."/>
            <person name="Elong R."/>
            <person name="Falk J."/>
            <person name="Farina A."/>
            <person name="Faro S."/>
            <person name="Ferguson D."/>
            <person name="Fisher S."/>
            <person name="Foley C.D."/>
            <person name="Franke A."/>
            <person name="Friedrich D."/>
            <person name="Gadbois L."/>
            <person name="Gearin G."/>
            <person name="Gearin C.R."/>
            <person name="Giannoukos G."/>
            <person name="Goode T."/>
            <person name="Graham J."/>
            <person name="Grandbois E."/>
            <person name="Grewal S."/>
            <person name="Gyaltsen K."/>
            <person name="Hafez N."/>
            <person name="Hagos B."/>
            <person name="Hall J."/>
            <person name="Henson C."/>
            <person name="Hollinger A."/>
            <person name="Honan T."/>
            <person name="Huard M.D."/>
            <person name="Hughes L."/>
            <person name="Hurhula B."/>
            <person name="Husby M.E."/>
            <person name="Kamat A."/>
            <person name="Kanga B."/>
            <person name="Kashin S."/>
            <person name="Khazanovich D."/>
            <person name="Kisner P."/>
            <person name="Lance K."/>
            <person name="Lara M."/>
            <person name="Lee W."/>
            <person name="Lennon N."/>
            <person name="Letendre F."/>
            <person name="LeVine R."/>
            <person name="Lipovsky A."/>
            <person name="Liu X."/>
            <person name="Liu J."/>
            <person name="Liu S."/>
            <person name="Lokyitsang T."/>
            <person name="Lokyitsang Y."/>
            <person name="Lubonja R."/>
            <person name="Lui A."/>
            <person name="MacDonald P."/>
            <person name="Magnisalis V."/>
            <person name="Maru K."/>
            <person name="Matthews C."/>
            <person name="McCusker W."/>
            <person name="McDonough S."/>
            <person name="Mehta T."/>
            <person name="Meldrim J."/>
            <person name="Meneus L."/>
            <person name="Mihai O."/>
            <person name="Mihalev A."/>
            <person name="Mihova T."/>
            <person name="Mittelman R."/>
            <person name="Mlenga V."/>
            <person name="Montmayeur A."/>
            <person name="Mulrain L."/>
            <person name="Navidi A."/>
            <person name="Naylor J."/>
            <person name="Negash T."/>
            <person name="Nguyen T."/>
            <person name="Nguyen N."/>
            <person name="Nicol R."/>
            <person name="Norbu C."/>
            <person name="Norbu N."/>
            <person name="Novod N."/>
            <person name="O'Neill B."/>
            <person name="Osman S."/>
            <person name="Markiewicz E."/>
            <person name="Oyono O.L."/>
            <person name="Patti C."/>
            <person name="Phunkhang P."/>
            <person name="Pierre F."/>
            <person name="Priest M."/>
            <person name="Raghuraman S."/>
            <person name="Rege F."/>
            <person name="Reyes R."/>
            <person name="Rise C."/>
            <person name="Rogov P."/>
            <person name="Ross K."/>
            <person name="Ryan E."/>
            <person name="Settipalli S."/>
            <person name="Shea T."/>
            <person name="Sherpa N."/>
            <person name="Shi L."/>
            <person name="Shih D."/>
            <person name="Sparrow T."/>
            <person name="Spaulding J."/>
            <person name="Stalker J."/>
            <person name="Stange-Thomann N."/>
            <person name="Stavropoulos S."/>
            <person name="Stone C."/>
            <person name="Strader C."/>
            <person name="Tesfaye S."/>
            <person name="Thomson T."/>
            <person name="Thoulutsang Y."/>
            <person name="Thoulutsang D."/>
            <person name="Topham K."/>
            <person name="Topping I."/>
            <person name="Tsamla T."/>
            <person name="Vassiliev H."/>
            <person name="Vo A."/>
            <person name="Wangchuk T."/>
            <person name="Wangdi T."/>
            <person name="Weiand M."/>
            <person name="Wilkinson J."/>
            <person name="Wilson A."/>
            <person name="Yadav S."/>
            <person name="Young G."/>
            <person name="Yu Q."/>
            <person name="Zembek L."/>
            <person name="Zhong D."/>
            <person name="Zimmer A."/>
            <person name="Zwirko Z."/>
            <person name="Jaffe D.B."/>
            <person name="Alvarez P."/>
            <person name="Brockman W."/>
            <person name="Butler J."/>
            <person name="Chin C."/>
            <person name="Gnerre S."/>
            <person name="Grabherr M."/>
            <person name="Kleber M."/>
            <person name="Mauceli E."/>
            <person name="MacCallum I."/>
        </authorList>
    </citation>
    <scope>NUCLEOTIDE SEQUENCE [LARGE SCALE GENOMIC DNA]</scope>
    <source>
        <strain evidence="3">Tai18E2 / Tucson 14021-0261.01</strain>
    </source>
</reference>
<dbReference type="EMBL" id="CM000159">
    <property type="protein sequence ID" value="KRK01671.1"/>
    <property type="molecule type" value="Genomic_DNA"/>
</dbReference>
<keyword evidence="1" id="KW-0732">Signal</keyword>
<feature type="signal peptide" evidence="1">
    <location>
        <begin position="1"/>
        <end position="21"/>
    </location>
</feature>
<name>A0A0R1E355_DROYA</name>
<protein>
    <submittedName>
        <fullName evidence="2">Uncharacterized protein</fullName>
    </submittedName>
</protein>
<feature type="chain" id="PRO_5006403143" evidence="1">
    <location>
        <begin position="22"/>
        <end position="72"/>
    </location>
</feature>
<evidence type="ECO:0000313" key="2">
    <source>
        <dbReference type="EMBL" id="KRK01671.1"/>
    </source>
</evidence>
<keyword evidence="3" id="KW-1185">Reference proteome</keyword>
<proteinExistence type="predicted"/>